<name>A0A834ID98_RHYFE</name>
<dbReference type="EMBL" id="JAACXV010000394">
    <property type="protein sequence ID" value="KAF7278619.1"/>
    <property type="molecule type" value="Genomic_DNA"/>
</dbReference>
<evidence type="ECO:0000313" key="2">
    <source>
        <dbReference type="Proteomes" id="UP000625711"/>
    </source>
</evidence>
<reference evidence="1" key="1">
    <citation type="submission" date="2020-08" db="EMBL/GenBank/DDBJ databases">
        <title>Genome sequencing and assembly of the red palm weevil Rhynchophorus ferrugineus.</title>
        <authorList>
            <person name="Dias G.B."/>
            <person name="Bergman C.M."/>
            <person name="Manee M."/>
        </authorList>
    </citation>
    <scope>NUCLEOTIDE SEQUENCE</scope>
    <source>
        <strain evidence="1">AA-2017</strain>
        <tissue evidence="1">Whole larva</tissue>
    </source>
</reference>
<dbReference type="AlphaFoldDB" id="A0A834ID98"/>
<dbReference type="Proteomes" id="UP000625711">
    <property type="component" value="Unassembled WGS sequence"/>
</dbReference>
<evidence type="ECO:0000313" key="1">
    <source>
        <dbReference type="EMBL" id="KAF7278619.1"/>
    </source>
</evidence>
<organism evidence="1 2">
    <name type="scientific">Rhynchophorus ferrugineus</name>
    <name type="common">Red palm weevil</name>
    <name type="synonym">Curculio ferrugineus</name>
    <dbReference type="NCBI Taxonomy" id="354439"/>
    <lineage>
        <taxon>Eukaryota</taxon>
        <taxon>Metazoa</taxon>
        <taxon>Ecdysozoa</taxon>
        <taxon>Arthropoda</taxon>
        <taxon>Hexapoda</taxon>
        <taxon>Insecta</taxon>
        <taxon>Pterygota</taxon>
        <taxon>Neoptera</taxon>
        <taxon>Endopterygota</taxon>
        <taxon>Coleoptera</taxon>
        <taxon>Polyphaga</taxon>
        <taxon>Cucujiformia</taxon>
        <taxon>Curculionidae</taxon>
        <taxon>Dryophthorinae</taxon>
        <taxon>Rhynchophorus</taxon>
    </lineage>
</organism>
<keyword evidence="2" id="KW-1185">Reference proteome</keyword>
<protein>
    <submittedName>
        <fullName evidence="1">Uncharacterized protein</fullName>
    </submittedName>
</protein>
<accession>A0A834ID98</accession>
<proteinExistence type="predicted"/>
<sequence length="184" mass="20231">MTPALFVCDLRDDPFEIFKHFTGFGTGRARGDGNCAKIAGKSTISKRKFVIFPGQFCGSSDEHLCNESGRAPSAISGRVRWIRVKIDACRASVVRGSDPVPILSRLDESRSKNAFFWGPKRPSKNNYATEESPYDFVWLAASSESWRFSSRYCVARFDGEITGAPAVVYGRGLKIEGARASTGC</sequence>
<gene>
    <name evidence="1" type="ORF">GWI33_008139</name>
</gene>
<comment type="caution">
    <text evidence="1">The sequence shown here is derived from an EMBL/GenBank/DDBJ whole genome shotgun (WGS) entry which is preliminary data.</text>
</comment>